<accession>A0A399F428</accession>
<proteinExistence type="predicted"/>
<dbReference type="PANTHER" id="PTHR33608:SF6">
    <property type="entry name" value="BLL2464 PROTEIN"/>
    <property type="match status" value="1"/>
</dbReference>
<dbReference type="Proteomes" id="UP000265800">
    <property type="component" value="Unassembled WGS sequence"/>
</dbReference>
<protein>
    <recommendedName>
        <fullName evidence="1">DUF58 domain-containing protein</fullName>
    </recommendedName>
</protein>
<name>A0A399F428_9DEIN</name>
<evidence type="ECO:0000313" key="2">
    <source>
        <dbReference type="EMBL" id="RIH89371.1"/>
    </source>
</evidence>
<organism evidence="2 3">
    <name type="scientific">Meiothermus luteus</name>
    <dbReference type="NCBI Taxonomy" id="2026184"/>
    <lineage>
        <taxon>Bacteria</taxon>
        <taxon>Thermotogati</taxon>
        <taxon>Deinococcota</taxon>
        <taxon>Deinococci</taxon>
        <taxon>Thermales</taxon>
        <taxon>Thermaceae</taxon>
        <taxon>Meiothermus</taxon>
    </lineage>
</organism>
<dbReference type="OrthoDB" id="9776116at2"/>
<dbReference type="InterPro" id="IPR036465">
    <property type="entry name" value="vWFA_dom_sf"/>
</dbReference>
<dbReference type="SUPFAM" id="SSF53300">
    <property type="entry name" value="vWA-like"/>
    <property type="match status" value="1"/>
</dbReference>
<gene>
    <name evidence="2" type="ORF">Mlute_00366</name>
</gene>
<reference evidence="2 3" key="1">
    <citation type="submission" date="2018-08" db="EMBL/GenBank/DDBJ databases">
        <title>Meiothermus luteus KCTC 52599 genome sequencing project.</title>
        <authorList>
            <person name="Da Costa M.S."/>
            <person name="Albuquerque L."/>
            <person name="Raposo P."/>
            <person name="Froufe H.J.C."/>
            <person name="Barroso C.S."/>
            <person name="Egas C."/>
        </authorList>
    </citation>
    <scope>NUCLEOTIDE SEQUENCE [LARGE SCALE GENOMIC DNA]</scope>
    <source>
        <strain evidence="2 3">KCTC 52599</strain>
    </source>
</reference>
<evidence type="ECO:0000259" key="1">
    <source>
        <dbReference type="Pfam" id="PF01882"/>
    </source>
</evidence>
<dbReference type="InterPro" id="IPR002881">
    <property type="entry name" value="DUF58"/>
</dbReference>
<sequence length="317" mass="36052">MLWRRKSKIEVALPPEPAGLRPKELPAELLRRLEFRVLKRLDGFLFGDYTGFFYGPSLDLAEVREYQPGDEVRRIDWNVTARTGRIHIRQYREEKEVTVWLLLDLSASMRFGTRRVLKVEEALEFAGVAAAIAARHGDKVGAIGFSEAGLRVVPPGTGRKQALRVLHEMQRHLERPGRGGGGLEPALEYAARTLKRRGLLFVVSDFPLASEEPAWVPLLRRLSYRHDVVAVRVLDPAELELPNAGELRLRDPETGEEVWVDTSDPRVRRAHAAFVKAREARLERALRASRVDALTLLTAQEIVEPLLKFTLRRRGQR</sequence>
<dbReference type="CDD" id="cd00198">
    <property type="entry name" value="vWFA"/>
    <property type="match status" value="1"/>
</dbReference>
<dbReference type="Gene3D" id="3.40.50.410">
    <property type="entry name" value="von Willebrand factor, type A domain"/>
    <property type="match status" value="1"/>
</dbReference>
<dbReference type="RefSeq" id="WP_119359065.1">
    <property type="nucleotide sequence ID" value="NZ_QWKZ01000006.1"/>
</dbReference>
<dbReference type="PANTHER" id="PTHR33608">
    <property type="entry name" value="BLL2464 PROTEIN"/>
    <property type="match status" value="1"/>
</dbReference>
<feature type="domain" description="DUF58" evidence="1">
    <location>
        <begin position="62"/>
        <end position="279"/>
    </location>
</feature>
<dbReference type="Pfam" id="PF01882">
    <property type="entry name" value="DUF58"/>
    <property type="match status" value="1"/>
</dbReference>
<dbReference type="EMBL" id="QWKZ01000006">
    <property type="protein sequence ID" value="RIH89371.1"/>
    <property type="molecule type" value="Genomic_DNA"/>
</dbReference>
<dbReference type="AlphaFoldDB" id="A0A399F428"/>
<keyword evidence="3" id="KW-1185">Reference proteome</keyword>
<comment type="caution">
    <text evidence="2">The sequence shown here is derived from an EMBL/GenBank/DDBJ whole genome shotgun (WGS) entry which is preliminary data.</text>
</comment>
<evidence type="ECO:0000313" key="3">
    <source>
        <dbReference type="Proteomes" id="UP000265800"/>
    </source>
</evidence>